<dbReference type="Pfam" id="PF13561">
    <property type="entry name" value="adh_short_C2"/>
    <property type="match status" value="1"/>
</dbReference>
<dbReference type="InterPro" id="IPR050259">
    <property type="entry name" value="SDR"/>
</dbReference>
<dbReference type="AlphaFoldDB" id="A0A381Q116"/>
<dbReference type="EMBL" id="UINC01001150">
    <property type="protein sequence ID" value="SUZ72564.1"/>
    <property type="molecule type" value="Genomic_DNA"/>
</dbReference>
<accession>A0A381Q116</accession>
<organism evidence="2">
    <name type="scientific">marine metagenome</name>
    <dbReference type="NCBI Taxonomy" id="408172"/>
    <lineage>
        <taxon>unclassified sequences</taxon>
        <taxon>metagenomes</taxon>
        <taxon>ecological metagenomes</taxon>
    </lineage>
</organism>
<dbReference type="PANTHER" id="PTHR42879:SF6">
    <property type="entry name" value="NADPH-DEPENDENT REDUCTASE BACG"/>
    <property type="match status" value="1"/>
</dbReference>
<evidence type="ECO:0000256" key="1">
    <source>
        <dbReference type="ARBA" id="ARBA00006484"/>
    </source>
</evidence>
<dbReference type="SUPFAM" id="SSF51735">
    <property type="entry name" value="NAD(P)-binding Rossmann-fold domains"/>
    <property type="match status" value="1"/>
</dbReference>
<reference evidence="2" key="1">
    <citation type="submission" date="2018-05" db="EMBL/GenBank/DDBJ databases">
        <authorList>
            <person name="Lanie J.A."/>
            <person name="Ng W.-L."/>
            <person name="Kazmierczak K.M."/>
            <person name="Andrzejewski T.M."/>
            <person name="Davidsen T.M."/>
            <person name="Wayne K.J."/>
            <person name="Tettelin H."/>
            <person name="Glass J.I."/>
            <person name="Rusch D."/>
            <person name="Podicherti R."/>
            <person name="Tsui H.-C.T."/>
            <person name="Winkler M.E."/>
        </authorList>
    </citation>
    <scope>NUCLEOTIDE SEQUENCE</scope>
</reference>
<proteinExistence type="inferred from homology"/>
<gene>
    <name evidence="2" type="ORF">METZ01_LOCUS25418</name>
</gene>
<dbReference type="InterPro" id="IPR036291">
    <property type="entry name" value="NAD(P)-bd_dom_sf"/>
</dbReference>
<dbReference type="Gene3D" id="3.40.50.720">
    <property type="entry name" value="NAD(P)-binding Rossmann-like Domain"/>
    <property type="match status" value="1"/>
</dbReference>
<dbReference type="InterPro" id="IPR002347">
    <property type="entry name" value="SDR_fam"/>
</dbReference>
<name>A0A381Q116_9ZZZZ</name>
<comment type="similarity">
    <text evidence="1">Belongs to the short-chain dehydrogenases/reductases (SDR) family.</text>
</comment>
<sequence>MDLGINGRTAAIAAGSAGLGLGAAKALAADGVRVAICGRDSAKLATAAEAIGGDVVTLESDLSVPDSGRKFIENATAALGHLDILVTNAGGPPPGTFEDTDLDAYQAAFDMNCRAMIEMCRTAIPAMRERRWGRVCAITSVGVKQPIGYLMASSVARAGLTSFLKITAREVAADGVTVNSAQPGTHWTDRVAKIVPDKETAASSVPARITGDPDDFGAAVAFLCSEQAKFITGTGLLVDGGQAAGLLD</sequence>
<dbReference type="PANTHER" id="PTHR42879">
    <property type="entry name" value="3-OXOACYL-(ACYL-CARRIER-PROTEIN) REDUCTASE"/>
    <property type="match status" value="1"/>
</dbReference>
<protein>
    <recommendedName>
        <fullName evidence="3">Short-chain dehydrogenase</fullName>
    </recommendedName>
</protein>
<evidence type="ECO:0008006" key="3">
    <source>
        <dbReference type="Google" id="ProtNLM"/>
    </source>
</evidence>
<evidence type="ECO:0000313" key="2">
    <source>
        <dbReference type="EMBL" id="SUZ72564.1"/>
    </source>
</evidence>
<dbReference type="PRINTS" id="PR00081">
    <property type="entry name" value="GDHRDH"/>
</dbReference>